<name>A0ABS8N8J3_9CLOT</name>
<dbReference type="InterPro" id="IPR036259">
    <property type="entry name" value="MFS_trans_sf"/>
</dbReference>
<evidence type="ECO:0000256" key="5">
    <source>
        <dbReference type="ARBA" id="ARBA00022989"/>
    </source>
</evidence>
<dbReference type="PANTHER" id="PTHR43266:SF9">
    <property type="entry name" value="PERMEASE, MAJOR FACILITATOR SUPERFAMILY-RELATED"/>
    <property type="match status" value="1"/>
</dbReference>
<evidence type="ECO:0000313" key="10">
    <source>
        <dbReference type="Proteomes" id="UP001165422"/>
    </source>
</evidence>
<feature type="domain" description="Major facilitator superfamily (MFS) profile" evidence="8">
    <location>
        <begin position="6"/>
        <end position="412"/>
    </location>
</feature>
<evidence type="ECO:0000256" key="2">
    <source>
        <dbReference type="ARBA" id="ARBA00022448"/>
    </source>
</evidence>
<feature type="transmembrane region" description="Helical" evidence="7">
    <location>
        <begin position="221"/>
        <end position="243"/>
    </location>
</feature>
<evidence type="ECO:0000256" key="3">
    <source>
        <dbReference type="ARBA" id="ARBA00022475"/>
    </source>
</evidence>
<sequence length="414" mass="46280">MKYNRNLLSYMLGRFISYTGTGIQQIALPLYILDVTHSGIMMGFFSAINLIPNIVALPFAGILGDRKNRKNVMMVSDYARGCFVIFLGYFAMRGSLNLAFLFTVQIFISIMDSIFNASSTAILPELVEEDKLMNGIAARGGIDAVSMIIGPALGGIIYGIFGIKVIFYLNGLSFIISGISCTLINYENKDRKSKALTFKSFFTENSEVLYFIKKNKALLQLFSLAMVTNFLVAPLLDIVLPYVMKKEIGFTSQQYGYLISFFTFGILIGNILIATYLVKFSRKFIMKNSLVLQTMILFMFPVAVFPITVNYLGGHSLKLFMLLTCIMFLGGFFNSGLNTPLNTNLQEIVPNKMRSRFFSILGVFGQGAIPLGSVIYGVLLDKFPYYYILIVVMSVVFAVTLVFMKRAVPEVYEP</sequence>
<dbReference type="SUPFAM" id="SSF103473">
    <property type="entry name" value="MFS general substrate transporter"/>
    <property type="match status" value="1"/>
</dbReference>
<keyword evidence="6 7" id="KW-0472">Membrane</keyword>
<feature type="transmembrane region" description="Helical" evidence="7">
    <location>
        <begin position="319"/>
        <end position="337"/>
    </location>
</feature>
<evidence type="ECO:0000256" key="4">
    <source>
        <dbReference type="ARBA" id="ARBA00022692"/>
    </source>
</evidence>
<evidence type="ECO:0000259" key="8">
    <source>
        <dbReference type="PROSITE" id="PS50850"/>
    </source>
</evidence>
<evidence type="ECO:0000256" key="1">
    <source>
        <dbReference type="ARBA" id="ARBA00004651"/>
    </source>
</evidence>
<dbReference type="Gene3D" id="1.20.1250.20">
    <property type="entry name" value="MFS general substrate transporter like domains"/>
    <property type="match status" value="2"/>
</dbReference>
<feature type="transmembrane region" description="Helical" evidence="7">
    <location>
        <begin position="255"/>
        <end position="278"/>
    </location>
</feature>
<protein>
    <submittedName>
        <fullName evidence="9">MFS transporter</fullName>
    </submittedName>
</protein>
<keyword evidence="5 7" id="KW-1133">Transmembrane helix</keyword>
<organism evidence="9 10">
    <name type="scientific">Clostridium aromativorans</name>
    <dbReference type="NCBI Taxonomy" id="2836848"/>
    <lineage>
        <taxon>Bacteria</taxon>
        <taxon>Bacillati</taxon>
        <taxon>Bacillota</taxon>
        <taxon>Clostridia</taxon>
        <taxon>Eubacteriales</taxon>
        <taxon>Clostridiaceae</taxon>
        <taxon>Clostridium</taxon>
    </lineage>
</organism>
<feature type="transmembrane region" description="Helical" evidence="7">
    <location>
        <begin position="39"/>
        <end position="63"/>
    </location>
</feature>
<dbReference type="Pfam" id="PF07690">
    <property type="entry name" value="MFS_1"/>
    <property type="match status" value="1"/>
</dbReference>
<dbReference type="Proteomes" id="UP001165422">
    <property type="component" value="Unassembled WGS sequence"/>
</dbReference>
<dbReference type="EMBL" id="JAJJPB010000023">
    <property type="protein sequence ID" value="MCC9296113.1"/>
    <property type="molecule type" value="Genomic_DNA"/>
</dbReference>
<evidence type="ECO:0000256" key="6">
    <source>
        <dbReference type="ARBA" id="ARBA00023136"/>
    </source>
</evidence>
<reference evidence="9" key="1">
    <citation type="submission" date="2021-11" db="EMBL/GenBank/DDBJ databases">
        <authorList>
            <person name="Qingchun L."/>
            <person name="Dong Z."/>
            <person name="Zongwei Q."/>
            <person name="Jia Z."/>
            <person name="Duotao L."/>
        </authorList>
    </citation>
    <scope>NUCLEOTIDE SEQUENCE</scope>
    <source>
        <strain evidence="9">WLY-B-L2</strain>
    </source>
</reference>
<dbReference type="PANTHER" id="PTHR43266">
    <property type="entry name" value="MACROLIDE-EFFLUX PROTEIN"/>
    <property type="match status" value="1"/>
</dbReference>
<keyword evidence="10" id="KW-1185">Reference proteome</keyword>
<dbReference type="PROSITE" id="PS50850">
    <property type="entry name" value="MFS"/>
    <property type="match status" value="1"/>
</dbReference>
<evidence type="ECO:0000313" key="9">
    <source>
        <dbReference type="EMBL" id="MCC9296113.1"/>
    </source>
</evidence>
<dbReference type="CDD" id="cd06173">
    <property type="entry name" value="MFS_MefA_like"/>
    <property type="match status" value="1"/>
</dbReference>
<comment type="caution">
    <text evidence="9">The sequence shown here is derived from an EMBL/GenBank/DDBJ whole genome shotgun (WGS) entry which is preliminary data.</text>
</comment>
<dbReference type="InterPro" id="IPR020846">
    <property type="entry name" value="MFS_dom"/>
</dbReference>
<gene>
    <name evidence="9" type="ORF">LN736_14730</name>
</gene>
<evidence type="ECO:0000256" key="7">
    <source>
        <dbReference type="SAM" id="Phobius"/>
    </source>
</evidence>
<feature type="transmembrane region" description="Helical" evidence="7">
    <location>
        <begin position="357"/>
        <end position="379"/>
    </location>
</feature>
<accession>A0ABS8N8J3</accession>
<feature type="transmembrane region" description="Helical" evidence="7">
    <location>
        <begin position="290"/>
        <end position="313"/>
    </location>
</feature>
<feature type="transmembrane region" description="Helical" evidence="7">
    <location>
        <begin position="385"/>
        <end position="404"/>
    </location>
</feature>
<keyword evidence="2" id="KW-0813">Transport</keyword>
<feature type="transmembrane region" description="Helical" evidence="7">
    <location>
        <begin position="12"/>
        <end position="33"/>
    </location>
</feature>
<dbReference type="RefSeq" id="WP_150358824.1">
    <property type="nucleotide sequence ID" value="NZ_JAJJPB010000023.1"/>
</dbReference>
<keyword evidence="3" id="KW-1003">Cell membrane</keyword>
<keyword evidence="4 7" id="KW-0812">Transmembrane</keyword>
<feature type="transmembrane region" description="Helical" evidence="7">
    <location>
        <begin position="144"/>
        <end position="161"/>
    </location>
</feature>
<dbReference type="InterPro" id="IPR011701">
    <property type="entry name" value="MFS"/>
</dbReference>
<comment type="subcellular location">
    <subcellularLocation>
        <location evidence="1">Cell membrane</location>
        <topology evidence="1">Multi-pass membrane protein</topology>
    </subcellularLocation>
</comment>
<proteinExistence type="predicted"/>